<dbReference type="AlphaFoldDB" id="A0A4U1IHB3"/>
<evidence type="ECO:0000313" key="2">
    <source>
        <dbReference type="Proteomes" id="UP000309215"/>
    </source>
</evidence>
<organism evidence="1 2">
    <name type="scientific">Polyangium fumosum</name>
    <dbReference type="NCBI Taxonomy" id="889272"/>
    <lineage>
        <taxon>Bacteria</taxon>
        <taxon>Pseudomonadati</taxon>
        <taxon>Myxococcota</taxon>
        <taxon>Polyangia</taxon>
        <taxon>Polyangiales</taxon>
        <taxon>Polyangiaceae</taxon>
        <taxon>Polyangium</taxon>
    </lineage>
</organism>
<dbReference type="PROSITE" id="PS51257">
    <property type="entry name" value="PROKAR_LIPOPROTEIN"/>
    <property type="match status" value="1"/>
</dbReference>
<protein>
    <submittedName>
        <fullName evidence="1">Uncharacterized protein</fullName>
    </submittedName>
</protein>
<dbReference type="RefSeq" id="WP_136936333.1">
    <property type="nucleotide sequence ID" value="NZ_SSMQ01000132.1"/>
</dbReference>
<evidence type="ECO:0000313" key="1">
    <source>
        <dbReference type="EMBL" id="TKC92995.1"/>
    </source>
</evidence>
<accession>A0A4U1IHB3</accession>
<proteinExistence type="predicted"/>
<sequence length="314" mass="32765">MPEDRHPAPRQSRALLLLGLLLATAACDRVGYRALEPRPNAGLATSGAGISARIERIHVGYWQTSANTRVDVHVVNEGKTPLHIEPEKIDLAVLGRSSALVSASVAEGDEDLAPGEGGTYRLTLPGAPIESGAPYVLRLHPAVHAPADAIEPLPLVNPAKPHLGYGPPDDSTWVFVARVGGGAIRRDAVTAGLGGIEVFTGPQFGRFSFGLSAMIGAGSIGGEVRYRFEPAKVLAIVPFAGYGYYPIAGIVGLNVGHGGRVGAELQFSLGEVSRFGWARSGGRMGVFAHAGPVYMRVTESVGLAAQGGLTFGFF</sequence>
<dbReference type="EMBL" id="SSMQ01000132">
    <property type="protein sequence ID" value="TKC92995.1"/>
    <property type="molecule type" value="Genomic_DNA"/>
</dbReference>
<comment type="caution">
    <text evidence="1">The sequence shown here is derived from an EMBL/GenBank/DDBJ whole genome shotgun (WGS) entry which is preliminary data.</text>
</comment>
<keyword evidence="2" id="KW-1185">Reference proteome</keyword>
<gene>
    <name evidence="1" type="ORF">E8A74_50200</name>
</gene>
<reference evidence="1 2" key="1">
    <citation type="submission" date="2019-04" db="EMBL/GenBank/DDBJ databases">
        <authorList>
            <person name="Li Y."/>
            <person name="Wang J."/>
        </authorList>
    </citation>
    <scope>NUCLEOTIDE SEQUENCE [LARGE SCALE GENOMIC DNA]</scope>
    <source>
        <strain evidence="1 2">DSM 14668</strain>
    </source>
</reference>
<dbReference type="Proteomes" id="UP000309215">
    <property type="component" value="Unassembled WGS sequence"/>
</dbReference>
<dbReference type="OrthoDB" id="9820397at2"/>
<name>A0A4U1IHB3_9BACT</name>